<keyword evidence="1" id="KW-1133">Transmembrane helix</keyword>
<accession>A0A504IZQ8</accession>
<reference evidence="3 4" key="1">
    <citation type="submission" date="2019-06" db="EMBL/GenBank/DDBJ databases">
        <authorList>
            <person name="Meng X."/>
        </authorList>
    </citation>
    <scope>NUCLEOTIDE SEQUENCE [LARGE SCALE GENOMIC DNA]</scope>
    <source>
        <strain evidence="3 4">M625</strain>
    </source>
</reference>
<dbReference type="PANTHER" id="PTHR23028:SF53">
    <property type="entry name" value="ACYL_TRANSF_3 DOMAIN-CONTAINING PROTEIN"/>
    <property type="match status" value="1"/>
</dbReference>
<gene>
    <name evidence="3" type="ORF">FHK87_25015</name>
</gene>
<comment type="caution">
    <text evidence="3">The sequence shown here is derived from an EMBL/GenBank/DDBJ whole genome shotgun (WGS) entry which is preliminary data.</text>
</comment>
<protein>
    <submittedName>
        <fullName evidence="3">Acyltransferase</fullName>
    </submittedName>
</protein>
<evidence type="ECO:0000256" key="1">
    <source>
        <dbReference type="SAM" id="Phobius"/>
    </source>
</evidence>
<evidence type="ECO:0000313" key="3">
    <source>
        <dbReference type="EMBL" id="TPN81248.1"/>
    </source>
</evidence>
<feature type="transmembrane region" description="Helical" evidence="1">
    <location>
        <begin position="153"/>
        <end position="173"/>
    </location>
</feature>
<keyword evidence="4" id="KW-1185">Reference proteome</keyword>
<dbReference type="PANTHER" id="PTHR23028">
    <property type="entry name" value="ACETYLTRANSFERASE"/>
    <property type="match status" value="1"/>
</dbReference>
<feature type="transmembrane region" description="Helical" evidence="1">
    <location>
        <begin position="236"/>
        <end position="253"/>
    </location>
</feature>
<evidence type="ECO:0000313" key="4">
    <source>
        <dbReference type="Proteomes" id="UP000315540"/>
    </source>
</evidence>
<feature type="domain" description="Acyltransferase 3" evidence="2">
    <location>
        <begin position="7"/>
        <end position="353"/>
    </location>
</feature>
<feature type="transmembrane region" description="Helical" evidence="1">
    <location>
        <begin position="180"/>
        <end position="198"/>
    </location>
</feature>
<dbReference type="AlphaFoldDB" id="A0A504IZQ8"/>
<feature type="transmembrane region" description="Helical" evidence="1">
    <location>
        <begin position="210"/>
        <end position="229"/>
    </location>
</feature>
<dbReference type="EMBL" id="VFWZ01000011">
    <property type="protein sequence ID" value="TPN81248.1"/>
    <property type="molecule type" value="Genomic_DNA"/>
</dbReference>
<keyword evidence="1" id="KW-0472">Membrane</keyword>
<evidence type="ECO:0000259" key="2">
    <source>
        <dbReference type="Pfam" id="PF01757"/>
    </source>
</evidence>
<dbReference type="InterPro" id="IPR002656">
    <property type="entry name" value="Acyl_transf_3_dom"/>
</dbReference>
<feature type="transmembrane region" description="Helical" evidence="1">
    <location>
        <begin position="306"/>
        <end position="323"/>
    </location>
</feature>
<dbReference type="Pfam" id="PF01757">
    <property type="entry name" value="Acyl_transf_3"/>
    <property type="match status" value="1"/>
</dbReference>
<dbReference type="GO" id="GO:0000271">
    <property type="term" value="P:polysaccharide biosynthetic process"/>
    <property type="evidence" value="ECO:0007669"/>
    <property type="project" value="TreeGrafter"/>
</dbReference>
<sequence>MLPRRNIGIDILRGFCILFVILLHLNIQVNFKETLLGDLLPKRWYSLFFWSGFYGVIIFFTLSGYLITSSAIKKWGTLTDIKIKDFFIMRFSRIAPLLILLLIVLSTLHIAKIPGFIINEEKTSLIRVVFAALTFHINWLEIQVGYLPANWDVLWSISIEEIFYLTFPILCLLARKEWHFVALIFVFLIISPWARTGMFPDNELGDRNHLAYLDAIAFGCITAIIAHRVKISKKIINILMILGCCFIILIMFYKGFVYRSGLTDIGLNITLLSLGVSLLVLWLHYKEKTNTQKDFWVLKGIKKMGELSYEMYLTHMFVVIVFVKIYKEAALSKEWIYVLYATVIFISFLLAKFLHKWVTEPMNQRIRSRYIKNKV</sequence>
<feature type="transmembrane region" description="Helical" evidence="1">
    <location>
        <begin position="47"/>
        <end position="67"/>
    </location>
</feature>
<keyword evidence="1" id="KW-0812">Transmembrane</keyword>
<dbReference type="OrthoDB" id="290051at2"/>
<dbReference type="RefSeq" id="WP_140597622.1">
    <property type="nucleotide sequence ID" value="NZ_VFWZ01000011.1"/>
</dbReference>
<keyword evidence="3" id="KW-0012">Acyltransferase</keyword>
<dbReference type="Proteomes" id="UP000315540">
    <property type="component" value="Unassembled WGS sequence"/>
</dbReference>
<feature type="transmembrane region" description="Helical" evidence="1">
    <location>
        <begin position="7"/>
        <end position="27"/>
    </location>
</feature>
<proteinExistence type="predicted"/>
<dbReference type="InterPro" id="IPR050879">
    <property type="entry name" value="Acyltransferase_3"/>
</dbReference>
<feature type="transmembrane region" description="Helical" evidence="1">
    <location>
        <begin position="87"/>
        <end position="111"/>
    </location>
</feature>
<feature type="transmembrane region" description="Helical" evidence="1">
    <location>
        <begin position="335"/>
        <end position="355"/>
    </location>
</feature>
<dbReference type="GO" id="GO:0016747">
    <property type="term" value="F:acyltransferase activity, transferring groups other than amino-acyl groups"/>
    <property type="evidence" value="ECO:0007669"/>
    <property type="project" value="InterPro"/>
</dbReference>
<keyword evidence="3" id="KW-0808">Transferase</keyword>
<feature type="transmembrane region" description="Helical" evidence="1">
    <location>
        <begin position="265"/>
        <end position="285"/>
    </location>
</feature>
<dbReference type="GO" id="GO:0016020">
    <property type="term" value="C:membrane"/>
    <property type="evidence" value="ECO:0007669"/>
    <property type="project" value="TreeGrafter"/>
</dbReference>
<name>A0A504IZQ8_9FLAO</name>
<organism evidence="3 4">
    <name type="scientific">Aquimarina algicola</name>
    <dbReference type="NCBI Taxonomy" id="2589995"/>
    <lineage>
        <taxon>Bacteria</taxon>
        <taxon>Pseudomonadati</taxon>
        <taxon>Bacteroidota</taxon>
        <taxon>Flavobacteriia</taxon>
        <taxon>Flavobacteriales</taxon>
        <taxon>Flavobacteriaceae</taxon>
        <taxon>Aquimarina</taxon>
    </lineage>
</organism>